<keyword evidence="3" id="KW-1185">Reference proteome</keyword>
<evidence type="ECO:0000313" key="3">
    <source>
        <dbReference type="Proteomes" id="UP000774130"/>
    </source>
</evidence>
<gene>
    <name evidence="2" type="ORF">KUA55_09465</name>
</gene>
<dbReference type="SMART" id="SM00422">
    <property type="entry name" value="HTH_MERR"/>
    <property type="match status" value="1"/>
</dbReference>
<accession>A0ABS6TDK0</accession>
<protein>
    <submittedName>
        <fullName evidence="2">MerR family transcriptional regulator</fullName>
    </submittedName>
</protein>
<dbReference type="InterPro" id="IPR000551">
    <property type="entry name" value="MerR-type_HTH_dom"/>
</dbReference>
<dbReference type="PANTHER" id="PTHR30204">
    <property type="entry name" value="REDOX-CYCLING DRUG-SENSING TRANSCRIPTIONAL ACTIVATOR SOXR"/>
    <property type="match status" value="1"/>
</dbReference>
<dbReference type="RefSeq" id="WP_218325951.1">
    <property type="nucleotide sequence ID" value="NZ_JAHUZB010000003.1"/>
</dbReference>
<organism evidence="2 3">
    <name type="scientific">Enterococcus alishanensis</name>
    <dbReference type="NCBI Taxonomy" id="1303817"/>
    <lineage>
        <taxon>Bacteria</taxon>
        <taxon>Bacillati</taxon>
        <taxon>Bacillota</taxon>
        <taxon>Bacilli</taxon>
        <taxon>Lactobacillales</taxon>
        <taxon>Enterococcaceae</taxon>
        <taxon>Enterococcus</taxon>
    </lineage>
</organism>
<dbReference type="PANTHER" id="PTHR30204:SF98">
    <property type="entry name" value="HTH-TYPE TRANSCRIPTIONAL REGULATOR ADHR"/>
    <property type="match status" value="1"/>
</dbReference>
<reference evidence="2 3" key="1">
    <citation type="submission" date="2021-06" db="EMBL/GenBank/DDBJ databases">
        <title>Enterococcus alishanensis sp. nov., a novel lactic acid bacterium isolated from fresh coffee beans.</title>
        <authorList>
            <person name="Chen Y.-S."/>
        </authorList>
    </citation>
    <scope>NUCLEOTIDE SEQUENCE [LARGE SCALE GENOMIC DNA]</scope>
    <source>
        <strain evidence="2 3">ALS3</strain>
    </source>
</reference>
<evidence type="ECO:0000313" key="2">
    <source>
        <dbReference type="EMBL" id="MBV7390909.1"/>
    </source>
</evidence>
<name>A0ABS6TDK0_9ENTE</name>
<sequence>MKISEAAQETQLSPSLLRHYERIGLTGTIKRNPDGSRNYSSKDIKWIHLMKQLLANEVPLEVLLDYNFLYRLGPFTDDWQKELLEEAQQHLIARYQDLMTTMQQLNQVIASYRK</sequence>
<dbReference type="Proteomes" id="UP000774130">
    <property type="component" value="Unassembled WGS sequence"/>
</dbReference>
<feature type="domain" description="HTH merR-type" evidence="1">
    <location>
        <begin position="1"/>
        <end position="66"/>
    </location>
</feature>
<dbReference type="InterPro" id="IPR047057">
    <property type="entry name" value="MerR_fam"/>
</dbReference>
<proteinExistence type="predicted"/>
<comment type="caution">
    <text evidence="2">The sequence shown here is derived from an EMBL/GenBank/DDBJ whole genome shotgun (WGS) entry which is preliminary data.</text>
</comment>
<evidence type="ECO:0000259" key="1">
    <source>
        <dbReference type="PROSITE" id="PS50937"/>
    </source>
</evidence>
<dbReference type="PROSITE" id="PS50937">
    <property type="entry name" value="HTH_MERR_2"/>
    <property type="match status" value="1"/>
</dbReference>
<dbReference type="Pfam" id="PF13411">
    <property type="entry name" value="MerR_1"/>
    <property type="match status" value="1"/>
</dbReference>
<dbReference type="EMBL" id="JAHUZB010000003">
    <property type="protein sequence ID" value="MBV7390909.1"/>
    <property type="molecule type" value="Genomic_DNA"/>
</dbReference>